<comment type="catalytic activity">
    <reaction evidence="4">
        <text>(S)-ureidoglycolate = urea + glyoxylate</text>
        <dbReference type="Rhea" id="RHEA:11304"/>
        <dbReference type="ChEBI" id="CHEBI:16199"/>
        <dbReference type="ChEBI" id="CHEBI:36655"/>
        <dbReference type="ChEBI" id="CHEBI:57296"/>
        <dbReference type="EC" id="4.3.2.3"/>
    </reaction>
</comment>
<keyword evidence="2" id="KW-0659">Purine metabolism</keyword>
<name>A0A1E5R7K5_9ASCO</name>
<dbReference type="GO" id="GO:0004848">
    <property type="term" value="F:ureidoglycolate hydrolase activity"/>
    <property type="evidence" value="ECO:0007669"/>
    <property type="project" value="InterPro"/>
</dbReference>
<dbReference type="FunCoup" id="A0A1E5R7K5">
    <property type="interactions" value="80"/>
</dbReference>
<dbReference type="CDD" id="cd20298">
    <property type="entry name" value="cupin_UAH"/>
    <property type="match status" value="1"/>
</dbReference>
<dbReference type="STRING" id="56408.A0A1E5R7K5"/>
<evidence type="ECO:0000313" key="6">
    <source>
        <dbReference type="Proteomes" id="UP000095728"/>
    </source>
</evidence>
<sequence>MVTIKAEPLTVESFKPFGSIISPSEQLTIADTNANQGTAIKQRKVSALTNGFATTSNVHAKDHQINFNIFQCFPQIQLAQQNSHVCKILEKHPFSSQTFIPMCGDAQNEKQYLIIVANGTDKPDLSTVKAFFVKGDQAVTYGMGTWHAPMIVVDKTVTFAVAIAECDVDELDCVEDPSTEITVEW</sequence>
<dbReference type="PANTHER" id="PTHR21221">
    <property type="entry name" value="UREIDOGLYCOLATE HYDROLASE"/>
    <property type="match status" value="1"/>
</dbReference>
<protein>
    <submittedName>
        <fullName evidence="5">Ureidoglycolate lyase</fullName>
    </submittedName>
</protein>
<dbReference type="InterPro" id="IPR047233">
    <property type="entry name" value="UAH_cupin"/>
</dbReference>
<comment type="subunit">
    <text evidence="1">Homodimer.</text>
</comment>
<dbReference type="GO" id="GO:0000256">
    <property type="term" value="P:allantoin catabolic process"/>
    <property type="evidence" value="ECO:0007669"/>
    <property type="project" value="InterPro"/>
</dbReference>
<dbReference type="AlphaFoldDB" id="A0A1E5R7K5"/>
<dbReference type="SUPFAM" id="SSF51182">
    <property type="entry name" value="RmlC-like cupins"/>
    <property type="match status" value="1"/>
</dbReference>
<reference evidence="6" key="1">
    <citation type="journal article" date="2016" name="Genome Announc.">
        <title>Genome sequences of three species of Hanseniaspora isolated from spontaneous wine fermentations.</title>
        <authorList>
            <person name="Sternes P.R."/>
            <person name="Lee D."/>
            <person name="Kutyna D.R."/>
            <person name="Borneman A.R."/>
        </authorList>
    </citation>
    <scope>NUCLEOTIDE SEQUENCE [LARGE SCALE GENOMIC DNA]</scope>
    <source>
        <strain evidence="6">AWRI3579</strain>
    </source>
</reference>
<dbReference type="Pfam" id="PF04115">
    <property type="entry name" value="Ureidogly_lyase"/>
    <property type="match status" value="1"/>
</dbReference>
<keyword evidence="6" id="KW-1185">Reference proteome</keyword>
<evidence type="ECO:0000256" key="4">
    <source>
        <dbReference type="ARBA" id="ARBA00047684"/>
    </source>
</evidence>
<organism evidence="5 6">
    <name type="scientific">Hanseniaspora osmophila</name>
    <dbReference type="NCBI Taxonomy" id="56408"/>
    <lineage>
        <taxon>Eukaryota</taxon>
        <taxon>Fungi</taxon>
        <taxon>Dikarya</taxon>
        <taxon>Ascomycota</taxon>
        <taxon>Saccharomycotina</taxon>
        <taxon>Saccharomycetes</taxon>
        <taxon>Saccharomycodales</taxon>
        <taxon>Saccharomycodaceae</taxon>
        <taxon>Hanseniaspora</taxon>
    </lineage>
</organism>
<comment type="caution">
    <text evidence="5">The sequence shown here is derived from an EMBL/GenBank/DDBJ whole genome shotgun (WGS) entry which is preliminary data.</text>
</comment>
<dbReference type="PANTHER" id="PTHR21221:SF1">
    <property type="entry name" value="UREIDOGLYCOLATE LYASE"/>
    <property type="match status" value="1"/>
</dbReference>
<accession>A0A1E5R7K5</accession>
<dbReference type="Proteomes" id="UP000095728">
    <property type="component" value="Unassembled WGS sequence"/>
</dbReference>
<evidence type="ECO:0000256" key="2">
    <source>
        <dbReference type="ARBA" id="ARBA00022631"/>
    </source>
</evidence>
<evidence type="ECO:0000256" key="1">
    <source>
        <dbReference type="ARBA" id="ARBA00011738"/>
    </source>
</evidence>
<evidence type="ECO:0000256" key="3">
    <source>
        <dbReference type="ARBA" id="ARBA00023239"/>
    </source>
</evidence>
<dbReference type="Gene3D" id="2.60.120.480">
    <property type="entry name" value="Ureidoglycolate hydrolase"/>
    <property type="match status" value="1"/>
</dbReference>
<dbReference type="OrthoDB" id="10266039at2759"/>
<keyword evidence="3 5" id="KW-0456">Lyase</keyword>
<dbReference type="InParanoid" id="A0A1E5R7K5"/>
<dbReference type="GO" id="GO:0050385">
    <property type="term" value="F:ureidoglycolate lyase activity"/>
    <property type="evidence" value="ECO:0007669"/>
    <property type="project" value="UniProtKB-EC"/>
</dbReference>
<dbReference type="InterPro" id="IPR011051">
    <property type="entry name" value="RmlC_Cupin_sf"/>
</dbReference>
<dbReference type="InterPro" id="IPR007247">
    <property type="entry name" value="Ureidogly_lyase"/>
</dbReference>
<proteinExistence type="predicted"/>
<evidence type="ECO:0000313" key="5">
    <source>
        <dbReference type="EMBL" id="OEJ82876.1"/>
    </source>
</evidence>
<gene>
    <name evidence="5" type="ORF">AWRI3579_g3341</name>
</gene>
<dbReference type="GO" id="GO:0006144">
    <property type="term" value="P:purine nucleobase metabolic process"/>
    <property type="evidence" value="ECO:0007669"/>
    <property type="project" value="UniProtKB-KW"/>
</dbReference>
<dbReference type="EMBL" id="LPNM01000009">
    <property type="protein sequence ID" value="OEJ82876.1"/>
    <property type="molecule type" value="Genomic_DNA"/>
</dbReference>
<dbReference type="InterPro" id="IPR024060">
    <property type="entry name" value="Ureidoglycolate_lyase_dom_sf"/>
</dbReference>